<evidence type="ECO:0000313" key="1">
    <source>
        <dbReference type="EMBL" id="CEK42094.1"/>
    </source>
</evidence>
<proteinExistence type="predicted"/>
<gene>
    <name evidence="1" type="ORF">PQBR57_0141</name>
</gene>
<reference evidence="1" key="2">
    <citation type="submission" date="2015-06" db="EMBL/GenBank/DDBJ databases">
        <title>Environmentally co-occuring mercury resistance plasmids are genetically and phenotypically diverse and confer variable context-dependent fitness effects.</title>
        <authorList>
            <person name="Hall J.P.J."/>
            <person name="Harrison E."/>
            <person name="Lilley A.K."/>
            <person name="Paterson S."/>
            <person name="Spiers A.J."/>
            <person name="Brockhurst M.A."/>
        </authorList>
    </citation>
    <scope>NUCLEOTIDE SEQUENCE [LARGE SCALE GENOMIC DNA]</scope>
    <source>
        <strain evidence="1">SBW25</strain>
        <plasmid evidence="1">pQBR57</plasmid>
    </source>
</reference>
<dbReference type="EMBL" id="LN713926">
    <property type="protein sequence ID" value="CEK42094.1"/>
    <property type="molecule type" value="Genomic_DNA"/>
</dbReference>
<geneLocation type="plasmid" evidence="1">
    <name>pQBR57</name>
</geneLocation>
<accession>A0A0G4E4K1</accession>
<protein>
    <submittedName>
        <fullName evidence="1">Uncharacterized protein</fullName>
    </submittedName>
</protein>
<dbReference type="AlphaFoldDB" id="A0A0G4E4K1"/>
<name>A0A0G4E4K1_PSEFS</name>
<sequence length="287" mass="31649">MHYSPDLLAAVSKVRKATEALEAARRAVEDDKIGRRTSRWARLMDWLFDTTVEVRLGEAGNAFDLAHQSAIAVAQRWIVTAAKVELADNPVDHQRHSEQMTRVFSAFKRSKQTGEWLALAEDAYDKLQTAASDCSSASSTELLDLVTHSKGISILSAISNDSAASSIRRANIAVTVLEASLTRRTTASDIELPSDMLDLIVDLTFEPAFDILSWLSMGKLHEAERECQRVASAIAPLRTRLRASHATALSKHNAEWLHLKSIEAPYLVKASQQVPPSLMCEVPQGFD</sequence>
<organism evidence="1">
    <name type="scientific">Pseudomonas fluorescens (strain SBW25)</name>
    <dbReference type="NCBI Taxonomy" id="216595"/>
    <lineage>
        <taxon>Bacteria</taxon>
        <taxon>Pseudomonadati</taxon>
        <taxon>Pseudomonadota</taxon>
        <taxon>Gammaproteobacteria</taxon>
        <taxon>Pseudomonadales</taxon>
        <taxon>Pseudomonadaceae</taxon>
        <taxon>Pseudomonas</taxon>
    </lineage>
</organism>
<dbReference type="RefSeq" id="WP_192963296.1">
    <property type="nucleotide sequence ID" value="NZ_LN713926.1"/>
</dbReference>
<keyword evidence="1" id="KW-0614">Plasmid</keyword>
<reference evidence="1" key="1">
    <citation type="submission" date="2014-12" db="EMBL/GenBank/DDBJ databases">
        <authorList>
            <person name="Hall J."/>
        </authorList>
    </citation>
    <scope>NUCLEOTIDE SEQUENCE [LARGE SCALE GENOMIC DNA]</scope>
    <source>
        <strain evidence="1">SBW25</strain>
        <plasmid evidence="1">pQBR57</plasmid>
    </source>
</reference>